<evidence type="ECO:0000256" key="4">
    <source>
        <dbReference type="ARBA" id="ARBA00023125"/>
    </source>
</evidence>
<keyword evidence="5" id="KW-0804">Transcription</keyword>
<evidence type="ECO:0000256" key="8">
    <source>
        <dbReference type="SAM" id="MobiDB-lite"/>
    </source>
</evidence>
<accession>A0ABM3K848</accession>
<reference evidence="11" key="1">
    <citation type="submission" date="2025-08" db="UniProtKB">
        <authorList>
            <consortium name="RefSeq"/>
        </authorList>
    </citation>
    <scope>IDENTIFICATION</scope>
    <source>
        <tissue evidence="11">Adult</tissue>
    </source>
</reference>
<feature type="DNA-binding region" description="Fork-head" evidence="7">
    <location>
        <begin position="1"/>
        <end position="69"/>
    </location>
</feature>
<organism evidence="10 11">
    <name type="scientific">Bactrocera dorsalis</name>
    <name type="common">Oriental fruit fly</name>
    <name type="synonym">Dacus dorsalis</name>
    <dbReference type="NCBI Taxonomy" id="27457"/>
    <lineage>
        <taxon>Eukaryota</taxon>
        <taxon>Metazoa</taxon>
        <taxon>Ecdysozoa</taxon>
        <taxon>Arthropoda</taxon>
        <taxon>Hexapoda</taxon>
        <taxon>Insecta</taxon>
        <taxon>Pterygota</taxon>
        <taxon>Neoptera</taxon>
        <taxon>Endopterygota</taxon>
        <taxon>Diptera</taxon>
        <taxon>Brachycera</taxon>
        <taxon>Muscomorpha</taxon>
        <taxon>Tephritoidea</taxon>
        <taxon>Tephritidae</taxon>
        <taxon>Bactrocera</taxon>
        <taxon>Bactrocera</taxon>
    </lineage>
</organism>
<evidence type="ECO:0000256" key="3">
    <source>
        <dbReference type="ARBA" id="ARBA00023015"/>
    </source>
</evidence>
<evidence type="ECO:0000256" key="7">
    <source>
        <dbReference type="PROSITE-ProRule" id="PRU00089"/>
    </source>
</evidence>
<dbReference type="PROSITE" id="PS00658">
    <property type="entry name" value="FORK_HEAD_2"/>
    <property type="match status" value="1"/>
</dbReference>
<evidence type="ECO:0000256" key="2">
    <source>
        <dbReference type="ARBA" id="ARBA00022473"/>
    </source>
</evidence>
<dbReference type="InterPro" id="IPR001766">
    <property type="entry name" value="Fork_head_dom"/>
</dbReference>
<comment type="subcellular location">
    <subcellularLocation>
        <location evidence="1 7">Nucleus</location>
    </subcellularLocation>
</comment>
<dbReference type="PANTHER" id="PTHR13962">
    <property type="entry name" value="FORKHEAD BOX PROTEIN N3-LIKE PROTEIN-RELATED"/>
    <property type="match status" value="1"/>
</dbReference>
<sequence length="298" mass="34059">MIFDINGDRFPYYKSNDDRWKNSVRHNLSINPHFRKGLKAPQGAGHLWTISSGDSAENVLAWEHKKQRLDLFFKMESMNRERLQQHQQQMQQRQSCTSPHPDCQQQQQRKQQQQQQTCVYDEAATAAATIAREMLSNSGDEGCARNSNNSSDTNNQRLESNHLVHELPFNDLMSDEELRKTAGQILNGIHREVEVQSVNSIISTYHDVLLDNEDYLNPIHKDVAVHESGLRSTNATHLASSSYIHSHNTTNSQYYVTEIDPLELGIQMSHQVGAEEVLFNDEFNLNYFGYNGANDIAA</sequence>
<dbReference type="PANTHER" id="PTHR13962:SF17">
    <property type="entry name" value="FORKHEAD BOX PROTEIN N4"/>
    <property type="match status" value="1"/>
</dbReference>
<evidence type="ECO:0000259" key="9">
    <source>
        <dbReference type="PROSITE" id="PS50039"/>
    </source>
</evidence>
<feature type="domain" description="Fork-head" evidence="9">
    <location>
        <begin position="1"/>
        <end position="69"/>
    </location>
</feature>
<dbReference type="RefSeq" id="XP_049317668.1">
    <property type="nucleotide sequence ID" value="XM_049461711.1"/>
</dbReference>
<evidence type="ECO:0000256" key="1">
    <source>
        <dbReference type="ARBA" id="ARBA00004123"/>
    </source>
</evidence>
<dbReference type="InterPro" id="IPR030456">
    <property type="entry name" value="TF_fork_head_CS_2"/>
</dbReference>
<keyword evidence="6 7" id="KW-0539">Nucleus</keyword>
<keyword evidence="4 7" id="KW-0238">DNA-binding</keyword>
<evidence type="ECO:0000256" key="6">
    <source>
        <dbReference type="ARBA" id="ARBA00023242"/>
    </source>
</evidence>
<proteinExistence type="predicted"/>
<dbReference type="InterPro" id="IPR036390">
    <property type="entry name" value="WH_DNA-bd_sf"/>
</dbReference>
<keyword evidence="3" id="KW-0805">Transcription regulation</keyword>
<feature type="region of interest" description="Disordered" evidence="8">
    <location>
        <begin position="82"/>
        <end position="108"/>
    </location>
</feature>
<dbReference type="SUPFAM" id="SSF46785">
    <property type="entry name" value="Winged helix' DNA-binding domain"/>
    <property type="match status" value="1"/>
</dbReference>
<dbReference type="Proteomes" id="UP001652620">
    <property type="component" value="Unplaced"/>
</dbReference>
<feature type="compositionally biased region" description="Low complexity" evidence="8">
    <location>
        <begin position="85"/>
        <end position="94"/>
    </location>
</feature>
<dbReference type="Gene3D" id="1.10.10.10">
    <property type="entry name" value="Winged helix-like DNA-binding domain superfamily/Winged helix DNA-binding domain"/>
    <property type="match status" value="1"/>
</dbReference>
<dbReference type="InterPro" id="IPR047119">
    <property type="entry name" value="FOXN2/3-like"/>
</dbReference>
<dbReference type="GeneID" id="105227523"/>
<keyword evidence="2" id="KW-0217">Developmental protein</keyword>
<protein>
    <submittedName>
        <fullName evidence="11">Forkhead box protein A2-B</fullName>
    </submittedName>
</protein>
<evidence type="ECO:0000313" key="11">
    <source>
        <dbReference type="RefSeq" id="XP_049317668.1"/>
    </source>
</evidence>
<dbReference type="PROSITE" id="PS50039">
    <property type="entry name" value="FORK_HEAD_3"/>
    <property type="match status" value="1"/>
</dbReference>
<evidence type="ECO:0000313" key="10">
    <source>
        <dbReference type="Proteomes" id="UP001652620"/>
    </source>
</evidence>
<gene>
    <name evidence="11" type="primary">LOC105227523</name>
</gene>
<keyword evidence="10" id="KW-1185">Reference proteome</keyword>
<dbReference type="Pfam" id="PF00250">
    <property type="entry name" value="Forkhead"/>
    <property type="match status" value="1"/>
</dbReference>
<dbReference type="SMART" id="SM00339">
    <property type="entry name" value="FH"/>
    <property type="match status" value="1"/>
</dbReference>
<dbReference type="InterPro" id="IPR036388">
    <property type="entry name" value="WH-like_DNA-bd_sf"/>
</dbReference>
<evidence type="ECO:0000256" key="5">
    <source>
        <dbReference type="ARBA" id="ARBA00023163"/>
    </source>
</evidence>
<name>A0ABM3K848_BACDO</name>